<evidence type="ECO:0000313" key="3">
    <source>
        <dbReference type="WBParaSite" id="HPBE_0000306801-mRNA-1"/>
    </source>
</evidence>
<reference evidence="1 2" key="1">
    <citation type="submission" date="2018-11" db="EMBL/GenBank/DDBJ databases">
        <authorList>
            <consortium name="Pathogen Informatics"/>
        </authorList>
    </citation>
    <scope>NUCLEOTIDE SEQUENCE [LARGE SCALE GENOMIC DNA]</scope>
</reference>
<dbReference type="OrthoDB" id="5794356at2759"/>
<reference evidence="3" key="2">
    <citation type="submission" date="2019-09" db="UniProtKB">
        <authorList>
            <consortium name="WormBaseParasite"/>
        </authorList>
    </citation>
    <scope>IDENTIFICATION</scope>
</reference>
<dbReference type="WBParaSite" id="HPBE_0000306801-mRNA-1">
    <property type="protein sequence ID" value="HPBE_0000306801-mRNA-1"/>
    <property type="gene ID" value="HPBE_0000306801"/>
</dbReference>
<accession>A0A183FA76</accession>
<proteinExistence type="predicted"/>
<dbReference type="EMBL" id="UZAH01006239">
    <property type="protein sequence ID" value="VDO30664.1"/>
    <property type="molecule type" value="Genomic_DNA"/>
</dbReference>
<accession>A0A3P7V6I1</accession>
<evidence type="ECO:0000313" key="2">
    <source>
        <dbReference type="Proteomes" id="UP000050761"/>
    </source>
</evidence>
<dbReference type="Proteomes" id="UP000050761">
    <property type="component" value="Unassembled WGS sequence"/>
</dbReference>
<gene>
    <name evidence="1" type="ORF">HPBE_LOCUS3069</name>
</gene>
<dbReference type="AlphaFoldDB" id="A0A183FA76"/>
<protein>
    <submittedName>
        <fullName evidence="3">Reverse transcriptase</fullName>
    </submittedName>
</protein>
<evidence type="ECO:0000313" key="1">
    <source>
        <dbReference type="EMBL" id="VDO30664.1"/>
    </source>
</evidence>
<name>A0A183FA76_HELPZ</name>
<keyword evidence="2" id="KW-1185">Reference proteome</keyword>
<organism evidence="2 3">
    <name type="scientific">Heligmosomoides polygyrus</name>
    <name type="common">Parasitic roundworm</name>
    <dbReference type="NCBI Taxonomy" id="6339"/>
    <lineage>
        <taxon>Eukaryota</taxon>
        <taxon>Metazoa</taxon>
        <taxon>Ecdysozoa</taxon>
        <taxon>Nematoda</taxon>
        <taxon>Chromadorea</taxon>
        <taxon>Rhabditida</taxon>
        <taxon>Rhabditina</taxon>
        <taxon>Rhabditomorpha</taxon>
        <taxon>Strongyloidea</taxon>
        <taxon>Heligmosomidae</taxon>
        <taxon>Heligmosomoides</taxon>
    </lineage>
</organism>
<sequence>MLRWTAGVTRLDRIRNDTIRQMFFVAPIAKKLHEARSRWCNHVLRSNHDIIRKTGLNLRFLESGRGNNVG</sequence>